<evidence type="ECO:0000313" key="4">
    <source>
        <dbReference type="Proteomes" id="UP001176961"/>
    </source>
</evidence>
<keyword evidence="2" id="KW-0812">Transmembrane</keyword>
<feature type="region of interest" description="Disordered" evidence="1">
    <location>
        <begin position="1"/>
        <end position="22"/>
    </location>
</feature>
<proteinExistence type="predicted"/>
<gene>
    <name evidence="3" type="ORF">CYNAS_LOCUS8141</name>
</gene>
<keyword evidence="2" id="KW-0472">Membrane</keyword>
<name>A0AA36GQ26_CYLNA</name>
<evidence type="ECO:0000256" key="1">
    <source>
        <dbReference type="SAM" id="MobiDB-lite"/>
    </source>
</evidence>
<accession>A0AA36GQ26</accession>
<evidence type="ECO:0000313" key="3">
    <source>
        <dbReference type="EMBL" id="CAJ0596158.1"/>
    </source>
</evidence>
<feature type="compositionally biased region" description="Gly residues" evidence="1">
    <location>
        <begin position="10"/>
        <end position="22"/>
    </location>
</feature>
<organism evidence="3 4">
    <name type="scientific">Cylicocyclus nassatus</name>
    <name type="common">Nematode worm</name>
    <dbReference type="NCBI Taxonomy" id="53992"/>
    <lineage>
        <taxon>Eukaryota</taxon>
        <taxon>Metazoa</taxon>
        <taxon>Ecdysozoa</taxon>
        <taxon>Nematoda</taxon>
        <taxon>Chromadorea</taxon>
        <taxon>Rhabditida</taxon>
        <taxon>Rhabditina</taxon>
        <taxon>Rhabditomorpha</taxon>
        <taxon>Strongyloidea</taxon>
        <taxon>Strongylidae</taxon>
        <taxon>Cylicocyclus</taxon>
    </lineage>
</organism>
<protein>
    <submittedName>
        <fullName evidence="3">Uncharacterized protein</fullName>
    </submittedName>
</protein>
<evidence type="ECO:0000256" key="2">
    <source>
        <dbReference type="SAM" id="Phobius"/>
    </source>
</evidence>
<dbReference type="AlphaFoldDB" id="A0AA36GQ26"/>
<keyword evidence="2" id="KW-1133">Transmembrane helix</keyword>
<reference evidence="3" key="1">
    <citation type="submission" date="2023-07" db="EMBL/GenBank/DDBJ databases">
        <authorList>
            <consortium name="CYATHOMIX"/>
        </authorList>
    </citation>
    <scope>NUCLEOTIDE SEQUENCE</scope>
    <source>
        <strain evidence="3">N/A</strain>
    </source>
</reference>
<dbReference type="Proteomes" id="UP001176961">
    <property type="component" value="Unassembled WGS sequence"/>
</dbReference>
<dbReference type="EMBL" id="CATQJL010000112">
    <property type="protein sequence ID" value="CAJ0596158.1"/>
    <property type="molecule type" value="Genomic_DNA"/>
</dbReference>
<sequence length="71" mass="7198">MKGGKPSVSSGGGNGGGGGGGDSGISGISTCGERCSERTRLLLAIGAAVVVGFAFYAYCRKRRSRRRSGHY</sequence>
<feature type="transmembrane region" description="Helical" evidence="2">
    <location>
        <begin position="41"/>
        <end position="59"/>
    </location>
</feature>
<comment type="caution">
    <text evidence="3">The sequence shown here is derived from an EMBL/GenBank/DDBJ whole genome shotgun (WGS) entry which is preliminary data.</text>
</comment>
<keyword evidence="4" id="KW-1185">Reference proteome</keyword>